<dbReference type="Proteomes" id="UP000193487">
    <property type="component" value="Unassembled WGS sequence"/>
</dbReference>
<proteinExistence type="predicted"/>
<comment type="caution">
    <text evidence="1">The sequence shown here is derived from an EMBL/GenBank/DDBJ whole genome shotgun (WGS) entry which is preliminary data.</text>
</comment>
<sequence>MYLAECRDDRPLRILGVNSELLDGFSSEARRPDAIIASSALFGENNVVRAYFEDTSRPNRADVAVWGGERPLNLRRGAQQLEHRLSAAARAFKVQAMIAATLDPESVDPIEVFRGDEQSFLAAQLL</sequence>
<name>A0A1X1XR29_9MYCO</name>
<protein>
    <submittedName>
        <fullName evidence="1">Uncharacterized protein</fullName>
    </submittedName>
</protein>
<evidence type="ECO:0000313" key="2">
    <source>
        <dbReference type="Proteomes" id="UP000193487"/>
    </source>
</evidence>
<keyword evidence="2" id="KW-1185">Reference proteome</keyword>
<dbReference type="AlphaFoldDB" id="A0A1X1XR29"/>
<accession>A0A1X1XR29</accession>
<dbReference type="EMBL" id="LQPE01000142">
    <property type="protein sequence ID" value="ORW01209.1"/>
    <property type="molecule type" value="Genomic_DNA"/>
</dbReference>
<evidence type="ECO:0000313" key="1">
    <source>
        <dbReference type="EMBL" id="ORW01209.1"/>
    </source>
</evidence>
<gene>
    <name evidence="1" type="ORF">AWC14_08830</name>
</gene>
<reference evidence="1 2" key="1">
    <citation type="submission" date="2016-01" db="EMBL/GenBank/DDBJ databases">
        <title>The new phylogeny of the genus Mycobacterium.</title>
        <authorList>
            <person name="Tarcisio F."/>
            <person name="Conor M."/>
            <person name="Antonella G."/>
            <person name="Elisabetta G."/>
            <person name="Giulia F.S."/>
            <person name="Sara T."/>
            <person name="Anna F."/>
            <person name="Clotilde B."/>
            <person name="Roberto B."/>
            <person name="Veronica D.S."/>
            <person name="Fabio R."/>
            <person name="Monica P."/>
            <person name="Olivier J."/>
            <person name="Enrico T."/>
            <person name="Nicola S."/>
        </authorList>
    </citation>
    <scope>NUCLEOTIDE SEQUENCE [LARGE SCALE GENOMIC DNA]</scope>
    <source>
        <strain evidence="1 2">DSM 45166</strain>
    </source>
</reference>
<organism evidence="1 2">
    <name type="scientific">Mycobacterium kyorinense</name>
    <dbReference type="NCBI Taxonomy" id="487514"/>
    <lineage>
        <taxon>Bacteria</taxon>
        <taxon>Bacillati</taxon>
        <taxon>Actinomycetota</taxon>
        <taxon>Actinomycetes</taxon>
        <taxon>Mycobacteriales</taxon>
        <taxon>Mycobacteriaceae</taxon>
        <taxon>Mycobacterium</taxon>
    </lineage>
</organism>